<evidence type="ECO:0000256" key="5">
    <source>
        <dbReference type="PROSITE-ProRule" id="PRU00023"/>
    </source>
</evidence>
<sequence>MAKTNDALVKAVTEGDVLQVLLTELQDSCDMNAMYNFKDRKGYDWKTTPLIAAAAFGQTELVESLLTRADIDVNAIDETENTALHAAAEKGKLDIVKLLLANPKTEINRRGEYAETPLYKAAEQGKVDVLNELLAHPEVQVNLGNEEGVTPLQAAAESGRIETLKILLERCAGDREQTDPALYKAAYAGKVDVVKYLLERDDANVNYTDKQGDTPLIAAAEDGNAETTRLLLAQPGINVNAVTSRRHSALMNAAMYGYLEVVTLLLEHGADTSIEDKNGNTCLDLALKEEEYFPVVIPLLASGMVPKSIVIKDKLLIELVAAHLTVDVALDLLRKDLPAVIEEDGTVVALDEHNFSWTTFLDSHVPVPTAVRVAVVKTLLEGTSDDFVREMAAAKDQNGRSALQTTDAATREFLNGLLFFCGRYEIFEGPAIHVSATAVVVNAYDHGVFQQVFQEFATDGELDKAGFQECGLLLGYQATSKKPDLTHDFDLWDKDRSGHLSEAEYLRYCDQMYGGKLKVAMKFMRNADEHEREIKTRQGLHGQYVLGLLPMLPQETFQANVTQLTLHGGVAMADYPNVLVMPAADRSLEDIFLKERPNDNQIRSMLHQVAEALQHLHDKGIVHGDLKKLNVLRVNHRMKVIDMDAATPIGAPVGAKFSSGSLPPEMFYKLQSDAEVAAYRSHWHDANPELWQKVEPKDNWVVKTFDSAAAAPPLPYKLVKASPSLDVWAFGALMYQMYSGVELVPTNVNQDVDETGIARAATWTSAELTKRIHNKVTNDVARDLILKLLEVDPDERMSVTAMLAHPYFHVKMDGSAAILDKLDGLKDQIETGFNKVQDQLNQVVELSKENLKALGNAKADLMRGIFEATEVAFPTSFVILPFNLTEPQDDAPEDTLHDVASFLQKGIEMGNEFMKALRTNRVVDRALRLVGPGQPLYLYLIDEVEGLPVVPPPSSVYPIRIETKSDEYVQFMSAAMPYIQTGFRLLRGANTVANMLQYMGVPSIDLEVVDQVGQQIEDAKKTSSAFDFDVVQSAVEAEDNGVPVEHIRGAALRELERFFARFDQDKDFAGLSRTYASNGQALWTSKTNVAKLQADRPASTNTLKATHDAQNGKPTAGKTPQQVYIELLQRNDLPVPPSQVVQVRNPDHVGHAKVEEFTPRQLPTTTTSSSLVWLNAKLCLLDRRRRVETVSRTEFSKRHEMELAGVTSGELYVRSLCRSSGSLLDGVGVAMVEFLQTQLPSVDDYGAKRSSLRSLRHQWRRTKQLKIDELQTRKLLCRAPAVGVEALRAQPEAFLTDFAAGHRVLDQTLLSLLLRFYLSVEAERKQIAQWHASEQAMCDVLAAQAKRALHLRTFAIYLENETASQAKLHRLDPQHPQGLRCRRAALDNIKPGAPRTEVVDVYKIEHAPLLHDFQALVASLSPSVKVKGLFCSVPMDAVEHCVAFGMESTRNVFRKSWYSTAKDKKYAEQIAQSSSRIEFPKRFSRYSSFAELQDASSPYVALCRVAMHQVAVEPTDDMRVFPSDAVDALYFESTEEYLVRHGHYVVPEFLIELRPALPDTPEASGIAAGAAAATIELDMPDIKPIGAMHDALPHPTACPFDMSTSSISKGIRKMKPELFDLHHAVEPPKTFLQQRSALLHTIVRALQQHWDRVGQMWCLHARRRPPPALACHHNNQLDDATAAAAVGGGRRLQPKAKVRAKQPVVVGSPYLPVMR</sequence>
<dbReference type="SMART" id="SM00248">
    <property type="entry name" value="ANK"/>
    <property type="match status" value="8"/>
</dbReference>
<keyword evidence="10" id="KW-1185">Reference proteome</keyword>
<feature type="domain" description="Protein kinase" evidence="7">
    <location>
        <begin position="489"/>
        <end position="808"/>
    </location>
</feature>
<protein>
    <submittedName>
        <fullName evidence="9">Uncharacterized protein</fullName>
    </submittedName>
</protein>
<dbReference type="PROSITE" id="PS50088">
    <property type="entry name" value="ANK_REPEAT"/>
    <property type="match status" value="4"/>
</dbReference>
<dbReference type="InterPro" id="IPR011009">
    <property type="entry name" value="Kinase-like_dom_sf"/>
</dbReference>
<dbReference type="InterPro" id="IPR011992">
    <property type="entry name" value="EF-hand-dom_pair"/>
</dbReference>
<dbReference type="SUPFAM" id="SSF56112">
    <property type="entry name" value="Protein kinase-like (PK-like)"/>
    <property type="match status" value="1"/>
</dbReference>
<dbReference type="Gene3D" id="1.10.510.10">
    <property type="entry name" value="Transferase(Phosphotransferase) domain 1"/>
    <property type="match status" value="1"/>
</dbReference>
<dbReference type="InterPro" id="IPR018247">
    <property type="entry name" value="EF_Hand_1_Ca_BS"/>
</dbReference>
<evidence type="ECO:0000259" key="8">
    <source>
        <dbReference type="PROSITE" id="PS50222"/>
    </source>
</evidence>
<dbReference type="Proteomes" id="UP000481153">
    <property type="component" value="Unassembled WGS sequence"/>
</dbReference>
<name>A0A6G0WIT0_9STRA</name>
<dbReference type="SUPFAM" id="SSF47473">
    <property type="entry name" value="EF-hand"/>
    <property type="match status" value="1"/>
</dbReference>
<dbReference type="SUPFAM" id="SSF48403">
    <property type="entry name" value="Ankyrin repeat"/>
    <property type="match status" value="1"/>
</dbReference>
<proteinExistence type="inferred from homology"/>
<feature type="repeat" description="ANK" evidence="5">
    <location>
        <begin position="147"/>
        <end position="179"/>
    </location>
</feature>
<reference evidence="9 10" key="1">
    <citation type="submission" date="2019-07" db="EMBL/GenBank/DDBJ databases">
        <title>Genomics analysis of Aphanomyces spp. identifies a new class of oomycete effector associated with host adaptation.</title>
        <authorList>
            <person name="Gaulin E."/>
        </authorList>
    </citation>
    <scope>NUCLEOTIDE SEQUENCE [LARGE SCALE GENOMIC DNA]</scope>
    <source>
        <strain evidence="9 10">ATCC 201684</strain>
    </source>
</reference>
<dbReference type="PROSITE" id="PS50297">
    <property type="entry name" value="ANK_REP_REGION"/>
    <property type="match status" value="3"/>
</dbReference>
<evidence type="ECO:0000256" key="4">
    <source>
        <dbReference type="ARBA" id="ARBA00024334"/>
    </source>
</evidence>
<feature type="compositionally biased region" description="Polar residues" evidence="6">
    <location>
        <begin position="1098"/>
        <end position="1118"/>
    </location>
</feature>
<evidence type="ECO:0000256" key="6">
    <source>
        <dbReference type="SAM" id="MobiDB-lite"/>
    </source>
</evidence>
<keyword evidence="3 5" id="KW-0040">ANK repeat</keyword>
<dbReference type="VEuPathDB" id="FungiDB:AeMF1_006386"/>
<evidence type="ECO:0000256" key="1">
    <source>
        <dbReference type="ARBA" id="ARBA00022737"/>
    </source>
</evidence>
<dbReference type="EMBL" id="VJMJ01000201">
    <property type="protein sequence ID" value="KAF0727130.1"/>
    <property type="molecule type" value="Genomic_DNA"/>
</dbReference>
<feature type="domain" description="EF-hand" evidence="8">
    <location>
        <begin position="480"/>
        <end position="515"/>
    </location>
</feature>
<organism evidence="9 10">
    <name type="scientific">Aphanomyces euteiches</name>
    <dbReference type="NCBI Taxonomy" id="100861"/>
    <lineage>
        <taxon>Eukaryota</taxon>
        <taxon>Sar</taxon>
        <taxon>Stramenopiles</taxon>
        <taxon>Oomycota</taxon>
        <taxon>Saprolegniomycetes</taxon>
        <taxon>Saprolegniales</taxon>
        <taxon>Verrucalvaceae</taxon>
        <taxon>Aphanomyces</taxon>
    </lineage>
</organism>
<keyword evidence="2" id="KW-0106">Calcium</keyword>
<evidence type="ECO:0000256" key="3">
    <source>
        <dbReference type="ARBA" id="ARBA00023043"/>
    </source>
</evidence>
<dbReference type="Gene3D" id="1.25.40.20">
    <property type="entry name" value="Ankyrin repeat-containing domain"/>
    <property type="match status" value="2"/>
</dbReference>
<dbReference type="Pfam" id="PF13637">
    <property type="entry name" value="Ank_4"/>
    <property type="match status" value="1"/>
</dbReference>
<dbReference type="PRINTS" id="PR01415">
    <property type="entry name" value="ANKYRIN"/>
</dbReference>
<feature type="repeat" description="ANK" evidence="5">
    <location>
        <begin position="211"/>
        <end position="244"/>
    </location>
</feature>
<feature type="repeat" description="ANK" evidence="5">
    <location>
        <begin position="79"/>
        <end position="100"/>
    </location>
</feature>
<evidence type="ECO:0000313" key="10">
    <source>
        <dbReference type="Proteomes" id="UP000481153"/>
    </source>
</evidence>
<dbReference type="Pfam" id="PF00069">
    <property type="entry name" value="Pkinase"/>
    <property type="match status" value="2"/>
</dbReference>
<dbReference type="PANTHER" id="PTHR24198:SF165">
    <property type="entry name" value="ANKYRIN REPEAT-CONTAINING PROTEIN-RELATED"/>
    <property type="match status" value="1"/>
</dbReference>
<dbReference type="InterPro" id="IPR036770">
    <property type="entry name" value="Ankyrin_rpt-contain_sf"/>
</dbReference>
<comment type="similarity">
    <text evidence="4">Belongs to the protein kinase superfamily. Ser/Thr protein kinase family. CDPK subfamily.</text>
</comment>
<dbReference type="InterPro" id="IPR000719">
    <property type="entry name" value="Prot_kinase_dom"/>
</dbReference>
<dbReference type="InterPro" id="IPR002048">
    <property type="entry name" value="EF_hand_dom"/>
</dbReference>
<evidence type="ECO:0000259" key="7">
    <source>
        <dbReference type="PROSITE" id="PS50011"/>
    </source>
</evidence>
<dbReference type="VEuPathDB" id="FungiDB:AeMF1_012974"/>
<dbReference type="PANTHER" id="PTHR24198">
    <property type="entry name" value="ANKYRIN REPEAT AND PROTEIN KINASE DOMAIN-CONTAINING PROTEIN"/>
    <property type="match status" value="1"/>
</dbReference>
<gene>
    <name evidence="9" type="ORF">Ae201684_014767</name>
</gene>
<feature type="repeat" description="ANK" evidence="5">
    <location>
        <begin position="245"/>
        <end position="277"/>
    </location>
</feature>
<dbReference type="PROSITE" id="PS50011">
    <property type="entry name" value="PROTEIN_KINASE_DOM"/>
    <property type="match status" value="1"/>
</dbReference>
<dbReference type="GO" id="GO:0004672">
    <property type="term" value="F:protein kinase activity"/>
    <property type="evidence" value="ECO:0007669"/>
    <property type="project" value="InterPro"/>
</dbReference>
<feature type="region of interest" description="Disordered" evidence="6">
    <location>
        <begin position="1097"/>
        <end position="1118"/>
    </location>
</feature>
<dbReference type="Pfam" id="PF12796">
    <property type="entry name" value="Ank_2"/>
    <property type="match status" value="3"/>
</dbReference>
<dbReference type="GO" id="GO:0005524">
    <property type="term" value="F:ATP binding"/>
    <property type="evidence" value="ECO:0007669"/>
    <property type="project" value="InterPro"/>
</dbReference>
<dbReference type="PROSITE" id="PS50222">
    <property type="entry name" value="EF_HAND_2"/>
    <property type="match status" value="1"/>
</dbReference>
<keyword evidence="1" id="KW-0677">Repeat</keyword>
<dbReference type="PROSITE" id="PS00018">
    <property type="entry name" value="EF_HAND_1"/>
    <property type="match status" value="1"/>
</dbReference>
<dbReference type="SMART" id="SM00220">
    <property type="entry name" value="S_TKc"/>
    <property type="match status" value="1"/>
</dbReference>
<dbReference type="InterPro" id="IPR002110">
    <property type="entry name" value="Ankyrin_rpt"/>
</dbReference>
<accession>A0A6G0WIT0</accession>
<dbReference type="GO" id="GO:0005509">
    <property type="term" value="F:calcium ion binding"/>
    <property type="evidence" value="ECO:0007669"/>
    <property type="project" value="InterPro"/>
</dbReference>
<comment type="caution">
    <text evidence="9">The sequence shown here is derived from an EMBL/GenBank/DDBJ whole genome shotgun (WGS) entry which is preliminary data.</text>
</comment>
<evidence type="ECO:0000313" key="9">
    <source>
        <dbReference type="EMBL" id="KAF0727130.1"/>
    </source>
</evidence>
<evidence type="ECO:0000256" key="2">
    <source>
        <dbReference type="ARBA" id="ARBA00022837"/>
    </source>
</evidence>